<evidence type="ECO:0000313" key="3">
    <source>
        <dbReference type="Proteomes" id="UP000069940"/>
    </source>
</evidence>
<dbReference type="PANTHER" id="PTHR47331:SF1">
    <property type="entry name" value="GAG-LIKE PROTEIN"/>
    <property type="match status" value="1"/>
</dbReference>
<dbReference type="RefSeq" id="XP_062704308.1">
    <property type="nucleotide sequence ID" value="XM_062848324.1"/>
</dbReference>
<dbReference type="PROSITE" id="PS50994">
    <property type="entry name" value="INTEGRASE"/>
    <property type="match status" value="1"/>
</dbReference>
<evidence type="ECO:0000259" key="1">
    <source>
        <dbReference type="PROSITE" id="PS50994"/>
    </source>
</evidence>
<dbReference type="InterPro" id="IPR040676">
    <property type="entry name" value="DUF5641"/>
</dbReference>
<reference evidence="3" key="1">
    <citation type="journal article" date="2015" name="Proc. Natl. Acad. Sci. U.S.A.">
        <title>Genome sequence of the Asian Tiger mosquito, Aedes albopictus, reveals insights into its biology, genetics, and evolution.</title>
        <authorList>
            <person name="Chen X.G."/>
            <person name="Jiang X."/>
            <person name="Gu J."/>
            <person name="Xu M."/>
            <person name="Wu Y."/>
            <person name="Deng Y."/>
            <person name="Zhang C."/>
            <person name="Bonizzoni M."/>
            <person name="Dermauw W."/>
            <person name="Vontas J."/>
            <person name="Armbruster P."/>
            <person name="Huang X."/>
            <person name="Yang Y."/>
            <person name="Zhang H."/>
            <person name="He W."/>
            <person name="Peng H."/>
            <person name="Liu Y."/>
            <person name="Wu K."/>
            <person name="Chen J."/>
            <person name="Lirakis M."/>
            <person name="Topalis P."/>
            <person name="Van Leeuwen T."/>
            <person name="Hall A.B."/>
            <person name="Jiang X."/>
            <person name="Thorpe C."/>
            <person name="Mueller R.L."/>
            <person name="Sun C."/>
            <person name="Waterhouse R.M."/>
            <person name="Yan G."/>
            <person name="Tu Z.J."/>
            <person name="Fang X."/>
            <person name="James A.A."/>
        </authorList>
    </citation>
    <scope>NUCLEOTIDE SEQUENCE [LARGE SCALE GENOMIC DNA]</scope>
    <source>
        <strain evidence="3">Foshan</strain>
    </source>
</reference>
<dbReference type="Proteomes" id="UP000069940">
    <property type="component" value="Unassembled WGS sequence"/>
</dbReference>
<dbReference type="SUPFAM" id="SSF53098">
    <property type="entry name" value="Ribonuclease H-like"/>
    <property type="match status" value="1"/>
</dbReference>
<dbReference type="PANTHER" id="PTHR47331">
    <property type="entry name" value="PHD-TYPE DOMAIN-CONTAINING PROTEIN"/>
    <property type="match status" value="1"/>
</dbReference>
<dbReference type="InterPro" id="IPR001584">
    <property type="entry name" value="Integrase_cat-core"/>
</dbReference>
<dbReference type="InterPro" id="IPR012337">
    <property type="entry name" value="RNaseH-like_sf"/>
</dbReference>
<name>A0ABM1Z2W5_AEDAL</name>
<protein>
    <recommendedName>
        <fullName evidence="1">Integrase catalytic domain-containing protein</fullName>
    </recommendedName>
</protein>
<proteinExistence type="predicted"/>
<dbReference type="Pfam" id="PF18701">
    <property type="entry name" value="DUF5641"/>
    <property type="match status" value="1"/>
</dbReference>
<dbReference type="Gene3D" id="3.30.420.10">
    <property type="entry name" value="Ribonuclease H-like superfamily/Ribonuclease H"/>
    <property type="match status" value="1"/>
</dbReference>
<dbReference type="InterPro" id="IPR036397">
    <property type="entry name" value="RNaseH_sf"/>
</dbReference>
<organism evidence="2 3">
    <name type="scientific">Aedes albopictus</name>
    <name type="common">Asian tiger mosquito</name>
    <name type="synonym">Stegomyia albopicta</name>
    <dbReference type="NCBI Taxonomy" id="7160"/>
    <lineage>
        <taxon>Eukaryota</taxon>
        <taxon>Metazoa</taxon>
        <taxon>Ecdysozoa</taxon>
        <taxon>Arthropoda</taxon>
        <taxon>Hexapoda</taxon>
        <taxon>Insecta</taxon>
        <taxon>Pterygota</taxon>
        <taxon>Neoptera</taxon>
        <taxon>Endopterygota</taxon>
        <taxon>Diptera</taxon>
        <taxon>Nematocera</taxon>
        <taxon>Culicoidea</taxon>
        <taxon>Culicidae</taxon>
        <taxon>Culicinae</taxon>
        <taxon>Aedini</taxon>
        <taxon>Aedes</taxon>
        <taxon>Stegomyia</taxon>
    </lineage>
</organism>
<evidence type="ECO:0000313" key="2">
    <source>
        <dbReference type="EnsemblMetazoa" id="AALFPA23_014489.P21065"/>
    </source>
</evidence>
<keyword evidence="3" id="KW-1185">Reference proteome</keyword>
<reference evidence="2" key="2">
    <citation type="submission" date="2025-05" db="UniProtKB">
        <authorList>
            <consortium name="EnsemblMetazoa"/>
        </authorList>
    </citation>
    <scope>IDENTIFICATION</scope>
    <source>
        <strain evidence="2">Foshan</strain>
    </source>
</reference>
<feature type="domain" description="Integrase catalytic" evidence="1">
    <location>
        <begin position="182"/>
        <end position="378"/>
    </location>
</feature>
<dbReference type="GeneID" id="109427185"/>
<sequence>MWWGGPPMLKTNTIEEVQLEPLAEEDVPELKTDISLVVTPPVGRLLLKETIISGPLTVSELRTALLVTVRCVQKESFRQELRLIAEGSQSKHRLCGLKPFIDPDDGVLRVGGRIKRALVAYDSRHQMLLPAGHPFSVAICVNGWPLRVKSTIRKVIASCVTCFRANPMKTSQLMGDLPSYRVQPAPTFAYTGVDFAGPFLIKSFTAGRRPLVTKAYVSLFVCMLTRAIHLELVSDLTTNAFLAALRRFTSRRGLPCKMFSDNATNFVGAQTELEELARLFKDQLQAKKITDYCTSQGIEWSFIPPRSPHFGGIWEAGVKQVKHHLTRIVGGYKLSYEELYTTLTQVEAVLNSRPLVPCSDDPNDYTAVTPAHFLIGREMKAISEPSYLNLKQNTLSRWQLVQTIFQHFWRRWTSEYLPELQNRSKWTKAVDITEGALVLMIDQSAPPFQWPLGRITELHSGKDGVTRVVTVKTSKAEYKRAITEVCLLPLDGQ</sequence>
<dbReference type="EnsemblMetazoa" id="AALFPA23_014489.R21065">
    <property type="protein sequence ID" value="AALFPA23_014489.P21065"/>
    <property type="gene ID" value="AALFPA23_014489"/>
</dbReference>
<accession>A0ABM1Z2W5</accession>